<sequence length="95" mass="10364">MSGIKYEFGNIEAGASDINKSATAINSELDELKKMLQPLVSSWEGESATAYNEAQSKWDKAAKELNQILATISKSVDESNNRMSHINKVAANSWG</sequence>
<gene>
    <name evidence="2" type="ORF">H0194_07675</name>
</gene>
<dbReference type="KEGG" id="cik:H0194_07675"/>
<protein>
    <recommendedName>
        <fullName evidence="1">ESAT-6-like protein</fullName>
    </recommendedName>
</protein>
<evidence type="ECO:0000313" key="3">
    <source>
        <dbReference type="Proteomes" id="UP000515743"/>
    </source>
</evidence>
<dbReference type="SUPFAM" id="SSF140453">
    <property type="entry name" value="EsxAB dimer-like"/>
    <property type="match status" value="1"/>
</dbReference>
<reference evidence="2 3" key="1">
    <citation type="submission" date="2020-07" db="EMBL/GenBank/DDBJ databases">
        <title>Complete genome and description of Corynebacterium incognita strain Marseille-Q3630 sp. nov.</title>
        <authorList>
            <person name="Boxberger M."/>
        </authorList>
    </citation>
    <scope>NUCLEOTIDE SEQUENCE [LARGE SCALE GENOMIC DNA]</scope>
    <source>
        <strain evidence="2 3">Marseille-Q3630</strain>
    </source>
</reference>
<name>A0A7G7CMZ0_9CORY</name>
<dbReference type="Proteomes" id="UP000515743">
    <property type="component" value="Chromosome"/>
</dbReference>
<proteinExistence type="inferred from homology"/>
<dbReference type="AlphaFoldDB" id="A0A7G7CMZ0"/>
<organism evidence="2 3">
    <name type="scientific">Corynebacterium incognita</name>
    <dbReference type="NCBI Taxonomy" id="2754725"/>
    <lineage>
        <taxon>Bacteria</taxon>
        <taxon>Bacillati</taxon>
        <taxon>Actinomycetota</taxon>
        <taxon>Actinomycetes</taxon>
        <taxon>Mycobacteriales</taxon>
        <taxon>Corynebacteriaceae</taxon>
        <taxon>Corynebacterium</taxon>
    </lineage>
</organism>
<dbReference type="Pfam" id="PF06013">
    <property type="entry name" value="WXG100"/>
    <property type="match status" value="1"/>
</dbReference>
<dbReference type="EMBL" id="CP059404">
    <property type="protein sequence ID" value="QNE88956.1"/>
    <property type="molecule type" value="Genomic_DNA"/>
</dbReference>
<dbReference type="InterPro" id="IPR036689">
    <property type="entry name" value="ESAT-6-like_sf"/>
</dbReference>
<accession>A0A7G7CMZ0</accession>
<dbReference type="InterPro" id="IPR010310">
    <property type="entry name" value="T7SS_ESAT-6-like"/>
</dbReference>
<comment type="similarity">
    <text evidence="1">Belongs to the WXG100 family.</text>
</comment>
<dbReference type="RefSeq" id="WP_185175342.1">
    <property type="nucleotide sequence ID" value="NZ_CP059404.1"/>
</dbReference>
<keyword evidence="3" id="KW-1185">Reference proteome</keyword>
<dbReference type="NCBIfam" id="TIGR03930">
    <property type="entry name" value="WXG100_ESAT6"/>
    <property type="match status" value="1"/>
</dbReference>
<evidence type="ECO:0000256" key="1">
    <source>
        <dbReference type="RuleBase" id="RU362001"/>
    </source>
</evidence>
<evidence type="ECO:0000313" key="2">
    <source>
        <dbReference type="EMBL" id="QNE88956.1"/>
    </source>
</evidence>
<dbReference type="Gene3D" id="1.10.287.1060">
    <property type="entry name" value="ESAT-6-like"/>
    <property type="match status" value="1"/>
</dbReference>